<evidence type="ECO:0000313" key="3">
    <source>
        <dbReference type="WBParaSite" id="ALUE_0001040501-mRNA-1"/>
    </source>
</evidence>
<protein>
    <submittedName>
        <fullName evidence="3">Uncharacterized protein</fullName>
    </submittedName>
</protein>
<reference evidence="3" key="1">
    <citation type="submission" date="2023-03" db="UniProtKB">
        <authorList>
            <consortium name="WormBaseParasite"/>
        </authorList>
    </citation>
    <scope>IDENTIFICATION</scope>
</reference>
<evidence type="ECO:0000256" key="1">
    <source>
        <dbReference type="SAM" id="MobiDB-lite"/>
    </source>
</evidence>
<feature type="compositionally biased region" description="Polar residues" evidence="1">
    <location>
        <begin position="7"/>
        <end position="21"/>
    </location>
</feature>
<proteinExistence type="predicted"/>
<dbReference type="WBParaSite" id="ALUE_0001040501-mRNA-1">
    <property type="protein sequence ID" value="ALUE_0001040501-mRNA-1"/>
    <property type="gene ID" value="ALUE_0001040501"/>
</dbReference>
<keyword evidence="2" id="KW-1185">Reference proteome</keyword>
<dbReference type="AlphaFoldDB" id="A0A9J2PK60"/>
<feature type="region of interest" description="Disordered" evidence="1">
    <location>
        <begin position="1"/>
        <end position="21"/>
    </location>
</feature>
<organism evidence="2 3">
    <name type="scientific">Ascaris lumbricoides</name>
    <name type="common">Giant roundworm</name>
    <dbReference type="NCBI Taxonomy" id="6252"/>
    <lineage>
        <taxon>Eukaryota</taxon>
        <taxon>Metazoa</taxon>
        <taxon>Ecdysozoa</taxon>
        <taxon>Nematoda</taxon>
        <taxon>Chromadorea</taxon>
        <taxon>Rhabditida</taxon>
        <taxon>Spirurina</taxon>
        <taxon>Ascaridomorpha</taxon>
        <taxon>Ascaridoidea</taxon>
        <taxon>Ascarididae</taxon>
        <taxon>Ascaris</taxon>
    </lineage>
</organism>
<name>A0A9J2PK60_ASCLU</name>
<evidence type="ECO:0000313" key="2">
    <source>
        <dbReference type="Proteomes" id="UP000036681"/>
    </source>
</evidence>
<sequence>MEVLLNAKTTRSKSSSQLAISTTKKAECGSVKKPQAHQSATSNEQKIYVRQRRMQILRNPFGKAILRSPEEATTQEIDLTCQHMTAALTFYSEPNHCLQALRLYFLHNDLF</sequence>
<dbReference type="Proteomes" id="UP000036681">
    <property type="component" value="Unplaced"/>
</dbReference>
<accession>A0A9J2PK60</accession>